<sequence length="251" mass="29058">MAEFPDVGAHCAVAECRQLDFLPIKCNVCSNIFCKHHYPYDSHDCTKARKKDPKVTVCPLCRQPIPLKYGESPDLLVSDHIDKDCKSDRKRWAPKCGVTGCYKRELIKMDCKHCGIHFCLGHRHPVDHKCKESKKGNKKSEIDTDAELAKKLDEILNSKPSKPMDPEELNFLLAQQLQMEEDERFISFILKIFSKIIGIFFRYFENFWVFISVIQTRFFGIGIGIFGKIPIPKKYRFLKNCSVPYSVSVFR</sequence>
<evidence type="ECO:0000313" key="2">
    <source>
        <dbReference type="Proteomes" id="UP001497535"/>
    </source>
</evidence>
<accession>A0ACB1AWG3</accession>
<reference evidence="1" key="1">
    <citation type="submission" date="2023-11" db="EMBL/GenBank/DDBJ databases">
        <authorList>
            <person name="Poullet M."/>
        </authorList>
    </citation>
    <scope>NUCLEOTIDE SEQUENCE</scope>
    <source>
        <strain evidence="1">E1834</strain>
    </source>
</reference>
<organism evidence="1 2">
    <name type="scientific">Meloidogyne enterolobii</name>
    <name type="common">Root-knot nematode worm</name>
    <name type="synonym">Meloidogyne mayaguensis</name>
    <dbReference type="NCBI Taxonomy" id="390850"/>
    <lineage>
        <taxon>Eukaryota</taxon>
        <taxon>Metazoa</taxon>
        <taxon>Ecdysozoa</taxon>
        <taxon>Nematoda</taxon>
        <taxon>Chromadorea</taxon>
        <taxon>Rhabditida</taxon>
        <taxon>Tylenchina</taxon>
        <taxon>Tylenchomorpha</taxon>
        <taxon>Tylenchoidea</taxon>
        <taxon>Meloidogynidae</taxon>
        <taxon>Meloidogyninae</taxon>
        <taxon>Meloidogyne</taxon>
    </lineage>
</organism>
<protein>
    <submittedName>
        <fullName evidence="1">Uncharacterized protein</fullName>
    </submittedName>
</protein>
<name>A0ACB1AWG3_MELEN</name>
<evidence type="ECO:0000313" key="1">
    <source>
        <dbReference type="EMBL" id="CAK5110000.1"/>
    </source>
</evidence>
<proteinExistence type="predicted"/>
<dbReference type="Proteomes" id="UP001497535">
    <property type="component" value="Unassembled WGS sequence"/>
</dbReference>
<dbReference type="EMBL" id="CAVMJV010000133">
    <property type="protein sequence ID" value="CAK5110000.1"/>
    <property type="molecule type" value="Genomic_DNA"/>
</dbReference>
<keyword evidence="2" id="KW-1185">Reference proteome</keyword>
<gene>
    <name evidence="1" type="ORF">MENTE1834_LOCUS44332</name>
</gene>
<comment type="caution">
    <text evidence="1">The sequence shown here is derived from an EMBL/GenBank/DDBJ whole genome shotgun (WGS) entry which is preliminary data.</text>
</comment>